<feature type="domain" description="Glutamine amidotransferase type-2" evidence="1">
    <location>
        <begin position="2"/>
        <end position="206"/>
    </location>
</feature>
<dbReference type="Gene3D" id="3.60.20.10">
    <property type="entry name" value="Glutamine Phosphoribosylpyrophosphate, subunit 1, domain 1"/>
    <property type="match status" value="1"/>
</dbReference>
<dbReference type="SUPFAM" id="SSF56235">
    <property type="entry name" value="N-terminal nucleophile aminohydrolases (Ntn hydrolases)"/>
    <property type="match status" value="1"/>
</dbReference>
<dbReference type="InterPro" id="IPR029055">
    <property type="entry name" value="Ntn_hydrolases_N"/>
</dbReference>
<dbReference type="GO" id="GO:0005829">
    <property type="term" value="C:cytosol"/>
    <property type="evidence" value="ECO:0007669"/>
    <property type="project" value="TreeGrafter"/>
</dbReference>
<dbReference type="InterPro" id="IPR017932">
    <property type="entry name" value="GATase_2_dom"/>
</dbReference>
<name>A0A383BS65_9ZZZZ</name>
<dbReference type="Pfam" id="PF13537">
    <property type="entry name" value="GATase_7"/>
    <property type="match status" value="1"/>
</dbReference>
<gene>
    <name evidence="2" type="ORF">METZ01_LOCUS475565</name>
</gene>
<dbReference type="EMBL" id="UINC01202755">
    <property type="protein sequence ID" value="SVE22711.1"/>
    <property type="molecule type" value="Genomic_DNA"/>
</dbReference>
<accession>A0A383BS65</accession>
<reference evidence="2" key="1">
    <citation type="submission" date="2018-05" db="EMBL/GenBank/DDBJ databases">
        <authorList>
            <person name="Lanie J.A."/>
            <person name="Ng W.-L."/>
            <person name="Kazmierczak K.M."/>
            <person name="Andrzejewski T.M."/>
            <person name="Davidsen T.M."/>
            <person name="Wayne K.J."/>
            <person name="Tettelin H."/>
            <person name="Glass J.I."/>
            <person name="Rusch D."/>
            <person name="Podicherti R."/>
            <person name="Tsui H.-C.T."/>
            <person name="Winkler M.E."/>
        </authorList>
    </citation>
    <scope>NUCLEOTIDE SEQUENCE</scope>
</reference>
<dbReference type="InterPro" id="IPR051786">
    <property type="entry name" value="ASN_synthetase/amidase"/>
</dbReference>
<dbReference type="AlphaFoldDB" id="A0A383BS65"/>
<sequence>MCGIAGIVTREAGSSRERVARMLQEIRHRGPDDLGVEEPEPGRVTLGNVRLAVIDLTPAGHQPMWTADRIMCIAYNGEIYNFADLRDELQRIGHEFVSHSDTEVILAGYRQWGIEVCDHLNGMFAFALWDGSQQQLFVARDRMGKKPFYYWYRDGTLIFASEIKAILTHPHVARQVDPESLQCYLALGYSPSTRTMFKSIRKLEAG</sequence>
<feature type="non-terminal residue" evidence="2">
    <location>
        <position position="206"/>
    </location>
</feature>
<dbReference type="CDD" id="cd00712">
    <property type="entry name" value="AsnB"/>
    <property type="match status" value="1"/>
</dbReference>
<proteinExistence type="predicted"/>
<dbReference type="PANTHER" id="PTHR43284">
    <property type="entry name" value="ASPARAGINE SYNTHETASE (GLUTAMINE-HYDROLYZING)"/>
    <property type="match status" value="1"/>
</dbReference>
<organism evidence="2">
    <name type="scientific">marine metagenome</name>
    <dbReference type="NCBI Taxonomy" id="408172"/>
    <lineage>
        <taxon>unclassified sequences</taxon>
        <taxon>metagenomes</taxon>
        <taxon>ecological metagenomes</taxon>
    </lineage>
</organism>
<evidence type="ECO:0000259" key="1">
    <source>
        <dbReference type="PROSITE" id="PS51278"/>
    </source>
</evidence>
<protein>
    <recommendedName>
        <fullName evidence="1">Glutamine amidotransferase type-2 domain-containing protein</fullName>
    </recommendedName>
</protein>
<dbReference type="InterPro" id="IPR033738">
    <property type="entry name" value="AsnB_N"/>
</dbReference>
<evidence type="ECO:0000313" key="2">
    <source>
        <dbReference type="EMBL" id="SVE22711.1"/>
    </source>
</evidence>
<dbReference type="PROSITE" id="PS51278">
    <property type="entry name" value="GATASE_TYPE_2"/>
    <property type="match status" value="1"/>
</dbReference>
<dbReference type="PANTHER" id="PTHR43284:SF1">
    <property type="entry name" value="ASPARAGINE SYNTHETASE"/>
    <property type="match status" value="1"/>
</dbReference>